<dbReference type="AlphaFoldDB" id="A0A250XPI1"/>
<keyword evidence="3" id="KW-0813">Transport</keyword>
<dbReference type="NCBIfam" id="TIGR00832">
    <property type="entry name" value="acr3"/>
    <property type="match status" value="1"/>
</dbReference>
<dbReference type="STRING" id="1157962.A0A250XPI1"/>
<dbReference type="Gene3D" id="1.20.1530.20">
    <property type="match status" value="1"/>
</dbReference>
<evidence type="ECO:0000256" key="7">
    <source>
        <dbReference type="ARBA" id="ARBA00022989"/>
    </source>
</evidence>
<evidence type="ECO:0000256" key="2">
    <source>
        <dbReference type="ARBA" id="ARBA00010110"/>
    </source>
</evidence>
<evidence type="ECO:0000256" key="10">
    <source>
        <dbReference type="SAM" id="Phobius"/>
    </source>
</evidence>
<evidence type="ECO:0000256" key="3">
    <source>
        <dbReference type="ARBA" id="ARBA00022448"/>
    </source>
</evidence>
<dbReference type="FunFam" id="1.20.1530.20:FF:000009">
    <property type="entry name" value="Arsenite transporter, ACR3 family"/>
    <property type="match status" value="1"/>
</dbReference>
<evidence type="ECO:0000256" key="8">
    <source>
        <dbReference type="ARBA" id="ARBA00023136"/>
    </source>
</evidence>
<dbReference type="GO" id="GO:0046685">
    <property type="term" value="P:response to arsenic-containing substance"/>
    <property type="evidence" value="ECO:0007669"/>
    <property type="project" value="UniProtKB-KW"/>
</dbReference>
<evidence type="ECO:0000256" key="6">
    <source>
        <dbReference type="ARBA" id="ARBA00022849"/>
    </source>
</evidence>
<dbReference type="GO" id="GO:0015104">
    <property type="term" value="F:antimonite transmembrane transporter activity"/>
    <property type="evidence" value="ECO:0007669"/>
    <property type="project" value="TreeGrafter"/>
</dbReference>
<feature type="transmembrane region" description="Helical" evidence="10">
    <location>
        <begin position="350"/>
        <end position="373"/>
    </location>
</feature>
<comment type="caution">
    <text evidence="11">The sequence shown here is derived from an EMBL/GenBank/DDBJ whole genome shotgun (WGS) entry which is preliminary data.</text>
</comment>
<dbReference type="GO" id="GO:0005886">
    <property type="term" value="C:plasma membrane"/>
    <property type="evidence" value="ECO:0007669"/>
    <property type="project" value="UniProtKB-SubCell"/>
</dbReference>
<reference evidence="11 12" key="1">
    <citation type="submission" date="2017-08" db="EMBL/GenBank/DDBJ databases">
        <title>Acidophilic green algal genome provides insights into adaptation to an acidic environment.</title>
        <authorList>
            <person name="Hirooka S."/>
            <person name="Hirose Y."/>
            <person name="Kanesaki Y."/>
            <person name="Higuchi S."/>
            <person name="Fujiwara T."/>
            <person name="Onuma R."/>
            <person name="Era A."/>
            <person name="Ohbayashi R."/>
            <person name="Uzuka A."/>
            <person name="Nozaki H."/>
            <person name="Yoshikawa H."/>
            <person name="Miyagishima S.Y."/>
        </authorList>
    </citation>
    <scope>NUCLEOTIDE SEQUENCE [LARGE SCALE GENOMIC DNA]</scope>
    <source>
        <strain evidence="11 12">NIES-2499</strain>
    </source>
</reference>
<proteinExistence type="inferred from homology"/>
<keyword evidence="7 10" id="KW-1133">Transmembrane helix</keyword>
<keyword evidence="6" id="KW-0059">Arsenical resistance</keyword>
<protein>
    <recommendedName>
        <fullName evidence="13">Arsenical-resistance protein</fullName>
    </recommendedName>
</protein>
<evidence type="ECO:0000256" key="9">
    <source>
        <dbReference type="SAM" id="MobiDB-lite"/>
    </source>
</evidence>
<gene>
    <name evidence="11" type="ORF">CEUSTIGMA_g12377.t1</name>
</gene>
<feature type="transmembrane region" description="Helical" evidence="10">
    <location>
        <begin position="133"/>
        <end position="158"/>
    </location>
</feature>
<keyword evidence="4" id="KW-1003">Cell membrane</keyword>
<feature type="transmembrane region" description="Helical" evidence="10">
    <location>
        <begin position="179"/>
        <end position="200"/>
    </location>
</feature>
<keyword evidence="5 10" id="KW-0812">Transmembrane</keyword>
<name>A0A250XPI1_9CHLO</name>
<dbReference type="InterPro" id="IPR038770">
    <property type="entry name" value="Na+/solute_symporter_sf"/>
</dbReference>
<comment type="subcellular location">
    <subcellularLocation>
        <location evidence="1">Cell membrane</location>
        <topology evidence="1">Multi-pass membrane protein</topology>
    </subcellularLocation>
</comment>
<dbReference type="Pfam" id="PF01758">
    <property type="entry name" value="SBF"/>
    <property type="match status" value="1"/>
</dbReference>
<accession>A0A250XPI1</accession>
<comment type="similarity">
    <text evidence="2">Belongs to the arsenical resistance-3 (ACR3) (TC 2.A.59) family.</text>
</comment>
<evidence type="ECO:0000313" key="12">
    <source>
        <dbReference type="Proteomes" id="UP000232323"/>
    </source>
</evidence>
<feature type="transmembrane region" description="Helical" evidence="10">
    <location>
        <begin position="237"/>
        <end position="261"/>
    </location>
</feature>
<keyword evidence="12" id="KW-1185">Reference proteome</keyword>
<keyword evidence="8 10" id="KW-0472">Membrane</keyword>
<sequence length="495" mass="54269">MNPVTKADDSNGTVVEVNSIRLSPSETTGLRCRIIPSHIDVPAVYDSEKQAVSCLLPKTQELRDSTCCVYNADGKSVPSDAAKLDDDGEDDNDLEKDPLISLSFVDRLLAVWILLAMVLGVLLGYYVPSVQQAFAAVSIDTVSLPVAVGLWGMMWPVLAKVRYEMLFDFFKSRQGWKQIVWSVGINWIVGPWVMTALAWACLPDVGSYRNGVILIGLARCIAMVLIWNKLSGGNPEFCALLVAINSILQMILFAPLALFYLKVVSRQYLDDSGVTFGFWEVCRSVLIFLGAPLVAGIITRYSLVWAYGEKWYNEKFMPWFGPVALISLIYTIIVLFSLQGHQVIEKIGDVFRIAVPLSLYFAIMWIATFVLFWKLGYGYANTVTQAFTAASNNFELAIAIAAGTFGAHSPEALAATIGPLIEVPVLLALVYVARWLRGRIDWNINNDKASGGVTTAQELAKQTGSATPEMKSLSNDNILPGESSLSSSVAQLIKP</sequence>
<feature type="transmembrane region" description="Helical" evidence="10">
    <location>
        <begin position="285"/>
        <end position="307"/>
    </location>
</feature>
<evidence type="ECO:0000256" key="1">
    <source>
        <dbReference type="ARBA" id="ARBA00004651"/>
    </source>
</evidence>
<dbReference type="PANTHER" id="PTHR43057">
    <property type="entry name" value="ARSENITE EFFLUX TRANSPORTER"/>
    <property type="match status" value="1"/>
</dbReference>
<dbReference type="GO" id="GO:0015297">
    <property type="term" value="F:antiporter activity"/>
    <property type="evidence" value="ECO:0007669"/>
    <property type="project" value="InterPro"/>
</dbReference>
<evidence type="ECO:0000313" key="11">
    <source>
        <dbReference type="EMBL" id="GAX84956.1"/>
    </source>
</evidence>
<evidence type="ECO:0000256" key="5">
    <source>
        <dbReference type="ARBA" id="ARBA00022692"/>
    </source>
</evidence>
<dbReference type="Proteomes" id="UP000232323">
    <property type="component" value="Unassembled WGS sequence"/>
</dbReference>
<feature type="region of interest" description="Disordered" evidence="9">
    <location>
        <begin position="455"/>
        <end position="495"/>
    </location>
</feature>
<feature type="transmembrane region" description="Helical" evidence="10">
    <location>
        <begin position="319"/>
        <end position="338"/>
    </location>
</feature>
<dbReference type="GO" id="GO:0015105">
    <property type="term" value="F:arsenite transmembrane transporter activity"/>
    <property type="evidence" value="ECO:0007669"/>
    <property type="project" value="TreeGrafter"/>
</dbReference>
<feature type="transmembrane region" description="Helical" evidence="10">
    <location>
        <begin position="412"/>
        <end position="433"/>
    </location>
</feature>
<organism evidence="11 12">
    <name type="scientific">Chlamydomonas eustigma</name>
    <dbReference type="NCBI Taxonomy" id="1157962"/>
    <lineage>
        <taxon>Eukaryota</taxon>
        <taxon>Viridiplantae</taxon>
        <taxon>Chlorophyta</taxon>
        <taxon>core chlorophytes</taxon>
        <taxon>Chlorophyceae</taxon>
        <taxon>CS clade</taxon>
        <taxon>Chlamydomonadales</taxon>
        <taxon>Chlamydomonadaceae</taxon>
        <taxon>Chlamydomonas</taxon>
    </lineage>
</organism>
<feature type="transmembrane region" description="Helical" evidence="10">
    <location>
        <begin position="212"/>
        <end position="230"/>
    </location>
</feature>
<dbReference type="PANTHER" id="PTHR43057:SF1">
    <property type="entry name" value="ARSENICAL-RESISTANCE PROTEIN 3"/>
    <property type="match status" value="1"/>
</dbReference>
<dbReference type="InterPro" id="IPR004706">
    <property type="entry name" value="Arsenical-R_Acr3"/>
</dbReference>
<feature type="transmembrane region" description="Helical" evidence="10">
    <location>
        <begin position="108"/>
        <end position="127"/>
    </location>
</feature>
<evidence type="ECO:0000256" key="4">
    <source>
        <dbReference type="ARBA" id="ARBA00022475"/>
    </source>
</evidence>
<evidence type="ECO:0008006" key="13">
    <source>
        <dbReference type="Google" id="ProtNLM"/>
    </source>
</evidence>
<dbReference type="InterPro" id="IPR002657">
    <property type="entry name" value="BilAc:Na_symport/Acr3"/>
</dbReference>
<dbReference type="EMBL" id="BEGY01000142">
    <property type="protein sequence ID" value="GAX84956.1"/>
    <property type="molecule type" value="Genomic_DNA"/>
</dbReference>
<dbReference type="OrthoDB" id="187348at2759"/>